<comment type="subcellular location">
    <subcellularLocation>
        <location evidence="1">Nucleus</location>
    </subcellularLocation>
</comment>
<gene>
    <name evidence="5" type="ORF">PT974_00632</name>
</gene>
<dbReference type="Pfam" id="PF00808">
    <property type="entry name" value="CBFD_NFYB_HMF"/>
    <property type="match status" value="1"/>
</dbReference>
<evidence type="ECO:0000256" key="3">
    <source>
        <dbReference type="SAM" id="MobiDB-lite"/>
    </source>
</evidence>
<dbReference type="InterPro" id="IPR050568">
    <property type="entry name" value="Transcr_DNA_Rep_Reg"/>
</dbReference>
<organism evidence="5 6">
    <name type="scientific">Cladobotryum mycophilum</name>
    <dbReference type="NCBI Taxonomy" id="491253"/>
    <lineage>
        <taxon>Eukaryota</taxon>
        <taxon>Fungi</taxon>
        <taxon>Dikarya</taxon>
        <taxon>Ascomycota</taxon>
        <taxon>Pezizomycotina</taxon>
        <taxon>Sordariomycetes</taxon>
        <taxon>Hypocreomycetidae</taxon>
        <taxon>Hypocreales</taxon>
        <taxon>Hypocreaceae</taxon>
        <taxon>Cladobotryum</taxon>
    </lineage>
</organism>
<feature type="domain" description="Transcription factor CBF/NF-Y/archaeal histone" evidence="4">
    <location>
        <begin position="20"/>
        <end position="84"/>
    </location>
</feature>
<evidence type="ECO:0000256" key="2">
    <source>
        <dbReference type="ARBA" id="ARBA00023242"/>
    </source>
</evidence>
<feature type="compositionally biased region" description="Basic and acidic residues" evidence="3">
    <location>
        <begin position="180"/>
        <end position="193"/>
    </location>
</feature>
<sequence length="199" mass="22093">MPYNTNAIPPRKEPTGQNLLPLSRVKKIISQDTDVHMCSNNAAFVITLAAEMFIQHLADEAYTQAKLERKPRRNIQYKDIANAISHQDHLEFLEDVAPKTVPFKKAKAVAFAAQARLRGEAIAEESITAVATSQSQILANGHGESNGNGTNPFTLSVREDKQKQKQQQQQDEDPNAQLELEMREAEEPKKDGADVDMTG</sequence>
<comment type="caution">
    <text evidence="5">The sequence shown here is derived from an EMBL/GenBank/DDBJ whole genome shotgun (WGS) entry which is preliminary data.</text>
</comment>
<name>A0ABR0T1F3_9HYPO</name>
<proteinExistence type="predicted"/>
<dbReference type="Gene3D" id="1.10.20.10">
    <property type="entry name" value="Histone, subunit A"/>
    <property type="match status" value="1"/>
</dbReference>
<dbReference type="InterPro" id="IPR003958">
    <property type="entry name" value="CBFA_NFYB_domain"/>
</dbReference>
<dbReference type="Proteomes" id="UP001338125">
    <property type="component" value="Unassembled WGS sequence"/>
</dbReference>
<keyword evidence="6" id="KW-1185">Reference proteome</keyword>
<dbReference type="SUPFAM" id="SSF47113">
    <property type="entry name" value="Histone-fold"/>
    <property type="match status" value="1"/>
</dbReference>
<dbReference type="InterPro" id="IPR009072">
    <property type="entry name" value="Histone-fold"/>
</dbReference>
<evidence type="ECO:0000259" key="4">
    <source>
        <dbReference type="Pfam" id="PF00808"/>
    </source>
</evidence>
<evidence type="ECO:0000256" key="1">
    <source>
        <dbReference type="ARBA" id="ARBA00004123"/>
    </source>
</evidence>
<protein>
    <submittedName>
        <fullName evidence="5">DNA polymerase epsilon subunit C</fullName>
    </submittedName>
</protein>
<dbReference type="PANTHER" id="PTHR10252">
    <property type="entry name" value="HISTONE-LIKE TRANSCRIPTION FACTOR CCAAT-RELATED"/>
    <property type="match status" value="1"/>
</dbReference>
<feature type="compositionally biased region" description="Polar residues" evidence="3">
    <location>
        <begin position="139"/>
        <end position="154"/>
    </location>
</feature>
<evidence type="ECO:0000313" key="6">
    <source>
        <dbReference type="Proteomes" id="UP001338125"/>
    </source>
</evidence>
<keyword evidence="2" id="KW-0539">Nucleus</keyword>
<accession>A0ABR0T1F3</accession>
<reference evidence="5 6" key="1">
    <citation type="submission" date="2024-01" db="EMBL/GenBank/DDBJ databases">
        <title>Complete genome of Cladobotryum mycophilum ATHUM6906.</title>
        <authorList>
            <person name="Christinaki A.C."/>
            <person name="Myridakis A.I."/>
            <person name="Kouvelis V.N."/>
        </authorList>
    </citation>
    <scope>NUCLEOTIDE SEQUENCE [LARGE SCALE GENOMIC DNA]</scope>
    <source>
        <strain evidence="5 6">ATHUM6906</strain>
    </source>
</reference>
<evidence type="ECO:0000313" key="5">
    <source>
        <dbReference type="EMBL" id="KAK5998258.1"/>
    </source>
</evidence>
<feature type="region of interest" description="Disordered" evidence="3">
    <location>
        <begin position="139"/>
        <end position="199"/>
    </location>
</feature>
<dbReference type="EMBL" id="JAVFKD010000001">
    <property type="protein sequence ID" value="KAK5998258.1"/>
    <property type="molecule type" value="Genomic_DNA"/>
</dbReference>
<dbReference type="CDD" id="cd23645">
    <property type="entry name" value="HFD_Dpb3-like"/>
    <property type="match status" value="1"/>
</dbReference>
<dbReference type="PANTHER" id="PTHR10252:SF54">
    <property type="entry name" value="CHROMATIN ACCESSIBILITY COMPLEX PROTEIN 1"/>
    <property type="match status" value="1"/>
</dbReference>